<organism evidence="2 3">
    <name type="scientific">Schistosoma rodhaini</name>
    <dbReference type="NCBI Taxonomy" id="6188"/>
    <lineage>
        <taxon>Eukaryota</taxon>
        <taxon>Metazoa</taxon>
        <taxon>Spiralia</taxon>
        <taxon>Lophotrochozoa</taxon>
        <taxon>Platyhelminthes</taxon>
        <taxon>Trematoda</taxon>
        <taxon>Digenea</taxon>
        <taxon>Strigeidida</taxon>
        <taxon>Schistosomatoidea</taxon>
        <taxon>Schistosomatidae</taxon>
        <taxon>Schistosoma</taxon>
    </lineage>
</organism>
<evidence type="ECO:0000313" key="2">
    <source>
        <dbReference type="Proteomes" id="UP000050792"/>
    </source>
</evidence>
<reference evidence="3" key="2">
    <citation type="submission" date="2023-11" db="UniProtKB">
        <authorList>
            <consortium name="WormBaseParasite"/>
        </authorList>
    </citation>
    <scope>IDENTIFICATION</scope>
</reference>
<dbReference type="InterPro" id="IPR023473">
    <property type="entry name" value="AMMECR1"/>
</dbReference>
<protein>
    <recommendedName>
        <fullName evidence="1">AMMECR1 domain-containing protein</fullName>
    </recommendedName>
</protein>
<dbReference type="PANTHER" id="PTHR13016:SF0">
    <property type="entry name" value="AMME SYNDROME CANDIDATE GENE 1 PROTEIN"/>
    <property type="match status" value="1"/>
</dbReference>
<sequence>MARSRAPSSCFGAKKQRLDEESTSRPCVSRNGLSTHGVVRREMCYFCFDVLHNHLHNLEPPPAPKTFPNSSYPLFVTWTYGKEEKLRGCIGTFTAMNIHNGLREYAINSAMKDSRFSPITEEEFPNLTCSVSLLLNFEEGKNYQDWQIGVHGIRIEFVNEKGYHRTATYLPEVAYKQGWNHCETIDSLLRKGGYRGTITETFRQSIRLTRYRSEKCSVHATEYLRARQNGYRVYVYVWTNNKTIGCIKILSSNENFGSFVSRKFIDFCSMKFQLSDTDTSN</sequence>
<dbReference type="WBParaSite" id="SRDH1_21510.1">
    <property type="protein sequence ID" value="SRDH1_21510.1"/>
    <property type="gene ID" value="SRDH1_21510"/>
</dbReference>
<dbReference type="InterPro" id="IPR002733">
    <property type="entry name" value="AMMECR1_domain"/>
</dbReference>
<name>A0AA85ESS7_9TREM</name>
<dbReference type="PANTHER" id="PTHR13016">
    <property type="entry name" value="AMMECR1 HOMOLOG"/>
    <property type="match status" value="1"/>
</dbReference>
<dbReference type="InterPro" id="IPR036071">
    <property type="entry name" value="AMMECR1_dom_sf"/>
</dbReference>
<reference evidence="2" key="1">
    <citation type="submission" date="2022-06" db="EMBL/GenBank/DDBJ databases">
        <authorList>
            <person name="Berger JAMES D."/>
            <person name="Berger JAMES D."/>
        </authorList>
    </citation>
    <scope>NUCLEOTIDE SEQUENCE [LARGE SCALE GENOMIC DNA]</scope>
</reference>
<dbReference type="InterPro" id="IPR027485">
    <property type="entry name" value="AMMECR1_N"/>
</dbReference>
<dbReference type="Proteomes" id="UP000050792">
    <property type="component" value="Unassembled WGS sequence"/>
</dbReference>
<feature type="domain" description="AMMECR1" evidence="1">
    <location>
        <begin position="32"/>
        <end position="227"/>
    </location>
</feature>
<dbReference type="AlphaFoldDB" id="A0AA85ESS7"/>
<dbReference type="FunFam" id="3.30.700.20:FF:000001">
    <property type="entry name" value="AMME syndrome candidate gene 1"/>
    <property type="match status" value="1"/>
</dbReference>
<dbReference type="PROSITE" id="PS51112">
    <property type="entry name" value="AMMECR1"/>
    <property type="match status" value="1"/>
</dbReference>
<dbReference type="NCBIfam" id="TIGR00296">
    <property type="entry name" value="TIGR00296 family protein"/>
    <property type="match status" value="1"/>
</dbReference>
<evidence type="ECO:0000259" key="1">
    <source>
        <dbReference type="PROSITE" id="PS51112"/>
    </source>
</evidence>
<proteinExistence type="predicted"/>
<keyword evidence="2" id="KW-1185">Reference proteome</keyword>
<evidence type="ECO:0000313" key="3">
    <source>
        <dbReference type="WBParaSite" id="SRDH1_21510.1"/>
    </source>
</evidence>
<dbReference type="Gene3D" id="3.30.700.20">
    <property type="entry name" value="Hypothetical protein ph0010, domain 1"/>
    <property type="match status" value="1"/>
</dbReference>
<accession>A0AA85ESS7</accession>
<dbReference type="SUPFAM" id="SSF143447">
    <property type="entry name" value="AMMECR1-like"/>
    <property type="match status" value="1"/>
</dbReference>
<dbReference type="Pfam" id="PF01871">
    <property type="entry name" value="AMMECR1"/>
    <property type="match status" value="1"/>
</dbReference>